<dbReference type="PANTHER" id="PTHR31272:SF4">
    <property type="entry name" value="CYTOCHROME C-TYPE BIOGENESIS PROTEIN HI_1454-RELATED"/>
    <property type="match status" value="1"/>
</dbReference>
<proteinExistence type="inferred from homology"/>
<dbReference type="OrthoDB" id="9803065at2"/>
<feature type="transmembrane region" description="Helical" evidence="6">
    <location>
        <begin position="96"/>
        <end position="120"/>
    </location>
</feature>
<dbReference type="InterPro" id="IPR003834">
    <property type="entry name" value="Cyt_c_assmbl_TM_dom"/>
</dbReference>
<keyword evidence="9" id="KW-1185">Reference proteome</keyword>
<dbReference type="GO" id="GO:0017004">
    <property type="term" value="P:cytochrome complex assembly"/>
    <property type="evidence" value="ECO:0007669"/>
    <property type="project" value="InterPro"/>
</dbReference>
<protein>
    <submittedName>
        <fullName evidence="8">Cytochrome c-type biogenesis protein CcdA (DsbD-like protein)</fullName>
    </submittedName>
</protein>
<dbReference type="Proteomes" id="UP000094463">
    <property type="component" value="Chromosome"/>
</dbReference>
<dbReference type="PATRIC" id="fig|632773.3.peg.1164"/>
<gene>
    <name evidence="8" type="primary">ccdA</name>
    <name evidence="8" type="ORF">BBEV_1096</name>
</gene>
<evidence type="ECO:0000256" key="3">
    <source>
        <dbReference type="ARBA" id="ARBA00022692"/>
    </source>
</evidence>
<keyword evidence="5 6" id="KW-0472">Membrane</keyword>
<keyword evidence="4 6" id="KW-1133">Transmembrane helix</keyword>
<evidence type="ECO:0000256" key="5">
    <source>
        <dbReference type="ARBA" id="ARBA00023136"/>
    </source>
</evidence>
<reference evidence="8 9" key="1">
    <citation type="submission" date="2015-08" db="EMBL/GenBank/DDBJ databases">
        <title>The complete genome sequence of Bacillus beveridgei MLTeJB.</title>
        <authorList>
            <person name="Hanson T.E."/>
            <person name="Mesa C."/>
            <person name="Basesman S.M."/>
            <person name="Oremland R.S."/>
        </authorList>
    </citation>
    <scope>NUCLEOTIDE SEQUENCE [LARGE SCALE GENOMIC DNA]</scope>
    <source>
        <strain evidence="8 9">MLTeJB</strain>
    </source>
</reference>
<accession>A0A1D7QU11</accession>
<feature type="transmembrane region" description="Helical" evidence="6">
    <location>
        <begin position="12"/>
        <end position="36"/>
    </location>
</feature>
<evidence type="ECO:0000313" key="9">
    <source>
        <dbReference type="Proteomes" id="UP000094463"/>
    </source>
</evidence>
<name>A0A1D7QU11_9BACI</name>
<evidence type="ECO:0000256" key="1">
    <source>
        <dbReference type="ARBA" id="ARBA00004141"/>
    </source>
</evidence>
<dbReference type="STRING" id="632773.BBEV_1096"/>
<feature type="transmembrane region" description="Helical" evidence="6">
    <location>
        <begin position="175"/>
        <end position="197"/>
    </location>
</feature>
<dbReference type="EMBL" id="CP012502">
    <property type="protein sequence ID" value="AOM82465.1"/>
    <property type="molecule type" value="Genomic_DNA"/>
</dbReference>
<evidence type="ECO:0000256" key="2">
    <source>
        <dbReference type="ARBA" id="ARBA00006143"/>
    </source>
</evidence>
<evidence type="ECO:0000256" key="6">
    <source>
        <dbReference type="SAM" id="Phobius"/>
    </source>
</evidence>
<evidence type="ECO:0000256" key="4">
    <source>
        <dbReference type="ARBA" id="ARBA00022989"/>
    </source>
</evidence>
<feature type="domain" description="Cytochrome C biogenesis protein transmembrane" evidence="7">
    <location>
        <begin position="16"/>
        <end position="230"/>
    </location>
</feature>
<dbReference type="RefSeq" id="WP_069364553.1">
    <property type="nucleotide sequence ID" value="NZ_CP012502.1"/>
</dbReference>
<comment type="similarity">
    <text evidence="2">Belongs to the DsbD family.</text>
</comment>
<dbReference type="GO" id="GO:0016020">
    <property type="term" value="C:membrane"/>
    <property type="evidence" value="ECO:0007669"/>
    <property type="project" value="UniProtKB-SubCell"/>
</dbReference>
<evidence type="ECO:0000259" key="7">
    <source>
        <dbReference type="Pfam" id="PF02683"/>
    </source>
</evidence>
<dbReference type="Pfam" id="PF02683">
    <property type="entry name" value="DsbD_TM"/>
    <property type="match status" value="1"/>
</dbReference>
<feature type="transmembrane region" description="Helical" evidence="6">
    <location>
        <begin position="140"/>
        <end position="163"/>
    </location>
</feature>
<sequence>MYIGALVVNELTFLSIWIALFAGVVSFLSPCIFPLVPAYIAQLTGSNINENEIAADRKLIFSRSMGFIIGFTSIFLIIGASSSLIGSLFINYQQLLQQLGGIIIVLFGLQLMGVFSLDFLMSNKSFSTPKKSTSFGRSIVFGLVFAAGWSPCVGLVLGSILALGVGSGADTGGMMVLLLFYSMGIGIPFLLVSLIYAKSLDKVRNLNRFLPALQKTSGVIMIVLGILLFTGIFFRIASYLSQFVPFGI</sequence>
<dbReference type="InterPro" id="IPR051790">
    <property type="entry name" value="Cytochrome_c-biogenesis_DsbD"/>
</dbReference>
<feature type="transmembrane region" description="Helical" evidence="6">
    <location>
        <begin position="218"/>
        <end position="240"/>
    </location>
</feature>
<dbReference type="AlphaFoldDB" id="A0A1D7QU11"/>
<organism evidence="8 9">
    <name type="scientific">Salisediminibacterium beveridgei</name>
    <dbReference type="NCBI Taxonomy" id="632773"/>
    <lineage>
        <taxon>Bacteria</taxon>
        <taxon>Bacillati</taxon>
        <taxon>Bacillota</taxon>
        <taxon>Bacilli</taxon>
        <taxon>Bacillales</taxon>
        <taxon>Bacillaceae</taxon>
        <taxon>Salisediminibacterium</taxon>
    </lineage>
</organism>
<feature type="transmembrane region" description="Helical" evidence="6">
    <location>
        <begin position="67"/>
        <end position="90"/>
    </location>
</feature>
<dbReference type="PANTHER" id="PTHR31272">
    <property type="entry name" value="CYTOCHROME C-TYPE BIOGENESIS PROTEIN HI_1454-RELATED"/>
    <property type="match status" value="1"/>
</dbReference>
<evidence type="ECO:0000313" key="8">
    <source>
        <dbReference type="EMBL" id="AOM82465.1"/>
    </source>
</evidence>
<comment type="subcellular location">
    <subcellularLocation>
        <location evidence="1">Membrane</location>
        <topology evidence="1">Multi-pass membrane protein</topology>
    </subcellularLocation>
</comment>
<keyword evidence="3 6" id="KW-0812">Transmembrane</keyword>
<dbReference type="KEGG" id="bbev:BBEV_1096"/>